<dbReference type="InterPro" id="IPR047202">
    <property type="entry name" value="Lipocalin_Blc-like_dom"/>
</dbReference>
<feature type="lipid moiety-binding region" description="S-diacylglycerol cysteine" evidence="14">
    <location>
        <position position="20"/>
    </location>
</feature>
<dbReference type="InterPro" id="IPR000566">
    <property type="entry name" value="Lipocln_cytosolic_FA-bd_dom"/>
</dbReference>
<evidence type="ECO:0000256" key="7">
    <source>
        <dbReference type="ARBA" id="ARBA00023136"/>
    </source>
</evidence>
<proteinExistence type="inferred from homology"/>
<keyword evidence="5 13" id="KW-0732">Signal</keyword>
<dbReference type="PRINTS" id="PR01171">
    <property type="entry name" value="BCTLIPOCALIN"/>
</dbReference>
<dbReference type="eggNOG" id="COG3040">
    <property type="taxonomic scope" value="Bacteria"/>
</dbReference>
<keyword evidence="9" id="KW-0998">Cell outer membrane</keyword>
<dbReference type="PANTHER" id="PTHR10612:SF34">
    <property type="entry name" value="APOLIPOPROTEIN D"/>
    <property type="match status" value="1"/>
</dbReference>
<evidence type="ECO:0000313" key="17">
    <source>
        <dbReference type="Proteomes" id="UP000003919"/>
    </source>
</evidence>
<keyword evidence="7" id="KW-0472">Membrane</keyword>
<evidence type="ECO:0000256" key="12">
    <source>
        <dbReference type="ARBA" id="ARBA00071217"/>
    </source>
</evidence>
<name>A3HU87_9BACT</name>
<sequence>MRKSFHLTLYLLLLFGFYSCQSIPKGATAVSPFEIEKYMGTWYEIARIDFKFEENLNNTTANYKLQPDGKVKVTNRGYNYVKEEWEEAIGKAKFRGESDVAELKVSFFGPFYAGYNVIGLEGYYEYALVAGKDLDYLWILSRSKSIPEAVKNKFLEKAKSIGYDTSRLIWVEQDKNE</sequence>
<evidence type="ECO:0000256" key="13">
    <source>
        <dbReference type="PIRNR" id="PIRNR036893"/>
    </source>
</evidence>
<dbReference type="InterPro" id="IPR022272">
    <property type="entry name" value="Lipocalin_CS"/>
</dbReference>
<evidence type="ECO:0000256" key="9">
    <source>
        <dbReference type="ARBA" id="ARBA00023237"/>
    </source>
</evidence>
<accession>A3HU87</accession>
<evidence type="ECO:0000256" key="4">
    <source>
        <dbReference type="ARBA" id="ARBA00011738"/>
    </source>
</evidence>
<dbReference type="AlphaFoldDB" id="A3HU87"/>
<dbReference type="PROSITE" id="PS00213">
    <property type="entry name" value="LIPOCALIN"/>
    <property type="match status" value="1"/>
</dbReference>
<dbReference type="HOGENOM" id="CLU_068449_3_0_10"/>
<dbReference type="OrthoDB" id="594739at2"/>
<dbReference type="GO" id="GO:0006950">
    <property type="term" value="P:response to stress"/>
    <property type="evidence" value="ECO:0007669"/>
    <property type="project" value="UniProtKB-ARBA"/>
</dbReference>
<dbReference type="InterPro" id="IPR022271">
    <property type="entry name" value="Lipocalin_ApoD"/>
</dbReference>
<dbReference type="PIRSF" id="PIRSF036893">
    <property type="entry name" value="Lipocalin_ApoD"/>
    <property type="match status" value="1"/>
</dbReference>
<evidence type="ECO:0000313" key="16">
    <source>
        <dbReference type="EMBL" id="EAZ81709.1"/>
    </source>
</evidence>
<feature type="lipid moiety-binding region" description="N-palmitoyl cysteine" evidence="14">
    <location>
        <position position="20"/>
    </location>
</feature>
<dbReference type="RefSeq" id="WP_008197689.1">
    <property type="nucleotide sequence ID" value="NZ_CM001023.1"/>
</dbReference>
<dbReference type="GO" id="GO:0008289">
    <property type="term" value="F:lipid binding"/>
    <property type="evidence" value="ECO:0007669"/>
    <property type="project" value="UniProtKB-KW"/>
</dbReference>
<dbReference type="EMBL" id="AAXU02000001">
    <property type="protein sequence ID" value="EAZ81709.1"/>
    <property type="molecule type" value="Genomic_DNA"/>
</dbReference>
<evidence type="ECO:0000259" key="15">
    <source>
        <dbReference type="Pfam" id="PF08212"/>
    </source>
</evidence>
<dbReference type="PANTHER" id="PTHR10612">
    <property type="entry name" value="APOLIPOPROTEIN D"/>
    <property type="match status" value="1"/>
</dbReference>
<dbReference type="PROSITE" id="PS51257">
    <property type="entry name" value="PROKAR_LIPOPROTEIN"/>
    <property type="match status" value="1"/>
</dbReference>
<comment type="subunit">
    <text evidence="4">Homodimer.</text>
</comment>
<gene>
    <name evidence="16" type="ORF">ALPR1_00670</name>
</gene>
<keyword evidence="10 14" id="KW-0449">Lipoprotein</keyword>
<dbReference type="InterPro" id="IPR002446">
    <property type="entry name" value="Lipocalin_bac"/>
</dbReference>
<dbReference type="CDD" id="cd19438">
    <property type="entry name" value="lipocalin_Blc-like"/>
    <property type="match status" value="1"/>
</dbReference>
<organism evidence="16 17">
    <name type="scientific">Algoriphagus machipongonensis</name>
    <dbReference type="NCBI Taxonomy" id="388413"/>
    <lineage>
        <taxon>Bacteria</taxon>
        <taxon>Pseudomonadati</taxon>
        <taxon>Bacteroidota</taxon>
        <taxon>Cytophagia</taxon>
        <taxon>Cytophagales</taxon>
        <taxon>Cyclobacteriaceae</taxon>
        <taxon>Algoriphagus</taxon>
    </lineage>
</organism>
<protein>
    <recommendedName>
        <fullName evidence="12">Outer membrane lipoprotein Blc</fullName>
    </recommendedName>
</protein>
<evidence type="ECO:0000256" key="1">
    <source>
        <dbReference type="ARBA" id="ARBA00004442"/>
    </source>
</evidence>
<evidence type="ECO:0000256" key="10">
    <source>
        <dbReference type="ARBA" id="ARBA00023288"/>
    </source>
</evidence>
<comment type="function">
    <text evidence="11">Involved in the storage or transport of lipids necessary for membrane maintenance under stressful conditions. Displays a binding preference for lysophospholipids.</text>
</comment>
<keyword evidence="17" id="KW-1185">Reference proteome</keyword>
<feature type="chain" id="PRO_5013437971" description="Outer membrane lipoprotein Blc" evidence="13">
    <location>
        <begin position="23"/>
        <end position="177"/>
    </location>
</feature>
<feature type="signal peptide" evidence="13">
    <location>
        <begin position="1"/>
        <end position="22"/>
    </location>
</feature>
<evidence type="ECO:0000256" key="3">
    <source>
        <dbReference type="ARBA" id="ARBA00006889"/>
    </source>
</evidence>
<keyword evidence="6" id="KW-0446">Lipid-binding</keyword>
<evidence type="ECO:0000256" key="14">
    <source>
        <dbReference type="PIRSR" id="PIRSR036893-52"/>
    </source>
</evidence>
<evidence type="ECO:0000256" key="2">
    <source>
        <dbReference type="ARBA" id="ARBA00004635"/>
    </source>
</evidence>
<keyword evidence="8 14" id="KW-0564">Palmitate</keyword>
<dbReference type="InterPro" id="IPR012674">
    <property type="entry name" value="Calycin"/>
</dbReference>
<dbReference type="STRING" id="388413.ALPR1_00670"/>
<dbReference type="Proteomes" id="UP000003919">
    <property type="component" value="Unassembled WGS sequence"/>
</dbReference>
<dbReference type="Gene3D" id="2.40.128.20">
    <property type="match status" value="1"/>
</dbReference>
<reference evidence="16 17" key="1">
    <citation type="journal article" date="2011" name="J. Bacteriol.">
        <title>Complete genome sequence of Algoriphagus sp. PR1, bacterial prey of a colony-forming choanoflagellate.</title>
        <authorList>
            <person name="Alegado R.A."/>
            <person name="Ferriera S."/>
            <person name="Nusbaum C."/>
            <person name="Young S.K."/>
            <person name="Zeng Q."/>
            <person name="Imamovic A."/>
            <person name="Fairclough S.R."/>
            <person name="King N."/>
        </authorList>
    </citation>
    <scope>NUCLEOTIDE SEQUENCE [LARGE SCALE GENOMIC DNA]</scope>
    <source>
        <strain evidence="16 17">PR1</strain>
    </source>
</reference>
<dbReference type="SUPFAM" id="SSF50814">
    <property type="entry name" value="Lipocalins"/>
    <property type="match status" value="1"/>
</dbReference>
<dbReference type="Pfam" id="PF08212">
    <property type="entry name" value="Lipocalin_2"/>
    <property type="match status" value="1"/>
</dbReference>
<evidence type="ECO:0000256" key="5">
    <source>
        <dbReference type="ARBA" id="ARBA00022729"/>
    </source>
</evidence>
<dbReference type="FunFam" id="2.40.128.20:FF:000002">
    <property type="entry name" value="Outer membrane lipoprotein Blc"/>
    <property type="match status" value="1"/>
</dbReference>
<comment type="caution">
    <text evidence="16">The sequence shown here is derived from an EMBL/GenBank/DDBJ whole genome shotgun (WGS) entry which is preliminary data.</text>
</comment>
<dbReference type="GO" id="GO:0009279">
    <property type="term" value="C:cell outer membrane"/>
    <property type="evidence" value="ECO:0007669"/>
    <property type="project" value="UniProtKB-SubCell"/>
</dbReference>
<evidence type="ECO:0000256" key="11">
    <source>
        <dbReference type="ARBA" id="ARBA00057024"/>
    </source>
</evidence>
<comment type="similarity">
    <text evidence="3 13">Belongs to the calycin superfamily. Lipocalin family.</text>
</comment>
<evidence type="ECO:0000256" key="8">
    <source>
        <dbReference type="ARBA" id="ARBA00023139"/>
    </source>
</evidence>
<feature type="domain" description="Lipocalin/cytosolic fatty-acid binding" evidence="15">
    <location>
        <begin position="34"/>
        <end position="173"/>
    </location>
</feature>
<evidence type="ECO:0000256" key="6">
    <source>
        <dbReference type="ARBA" id="ARBA00023121"/>
    </source>
</evidence>
<comment type="subcellular location">
    <subcellularLocation>
        <location evidence="1">Cell outer membrane</location>
    </subcellularLocation>
    <subcellularLocation>
        <location evidence="2">Membrane</location>
        <topology evidence="2">Lipid-anchor</topology>
    </subcellularLocation>
</comment>